<dbReference type="AlphaFoldDB" id="A0A1G7FGZ7"/>
<dbReference type="EMBL" id="FNAO01000007">
    <property type="protein sequence ID" value="SDE75142.1"/>
    <property type="molecule type" value="Genomic_DNA"/>
</dbReference>
<sequence>MLKEERQQTILSEVELHNRILLTDIAEALDVSIDTIRRDVKELDGDHKLRKVHGGAISLGFTTNSTRNNNIYRLEDKSTIAQKALALLKDGAVIFVDGGTTCLELARLLPTELDLTCFTHSLPVAMELLTKPNVTVIMVGGQVSKESQTAIGANAIHNLSEIKVDYSFIGTGYVDSQYGLTEFDWDIVQVKKAVIKCAKKTVLLSISEKLNSQHRYKTCEINAINTMITELHPENKLLNPFREHDIRLL</sequence>
<dbReference type="SMART" id="SM01134">
    <property type="entry name" value="DeoRC"/>
    <property type="match status" value="1"/>
</dbReference>
<dbReference type="InterPro" id="IPR018356">
    <property type="entry name" value="Tscrpt_reg_HTH_DeoR_CS"/>
</dbReference>
<dbReference type="STRING" id="641691.SAMN05421636_107117"/>
<dbReference type="Proteomes" id="UP000199109">
    <property type="component" value="Unassembled WGS sequence"/>
</dbReference>
<dbReference type="SUPFAM" id="SSF46785">
    <property type="entry name" value="Winged helix' DNA-binding domain"/>
    <property type="match status" value="1"/>
</dbReference>
<evidence type="ECO:0000256" key="1">
    <source>
        <dbReference type="ARBA" id="ARBA00023015"/>
    </source>
</evidence>
<protein>
    <submittedName>
        <fullName evidence="5">Transcriptional regulator, DeoR family</fullName>
    </submittedName>
</protein>
<accession>A0A1G7FGZ7</accession>
<dbReference type="PROSITE" id="PS00894">
    <property type="entry name" value="HTH_DEOR_1"/>
    <property type="match status" value="1"/>
</dbReference>
<dbReference type="SUPFAM" id="SSF100950">
    <property type="entry name" value="NagB/RpiA/CoA transferase-like"/>
    <property type="match status" value="1"/>
</dbReference>
<name>A0A1G7FGZ7_9FLAO</name>
<evidence type="ECO:0000313" key="5">
    <source>
        <dbReference type="EMBL" id="SDE75142.1"/>
    </source>
</evidence>
<feature type="domain" description="HTH deoR-type" evidence="4">
    <location>
        <begin position="3"/>
        <end position="58"/>
    </location>
</feature>
<dbReference type="InterPro" id="IPR036388">
    <property type="entry name" value="WH-like_DNA-bd_sf"/>
</dbReference>
<dbReference type="PROSITE" id="PS51000">
    <property type="entry name" value="HTH_DEOR_2"/>
    <property type="match status" value="1"/>
</dbReference>
<dbReference type="PANTHER" id="PTHR30363">
    <property type="entry name" value="HTH-TYPE TRANSCRIPTIONAL REGULATOR SRLR-RELATED"/>
    <property type="match status" value="1"/>
</dbReference>
<dbReference type="InterPro" id="IPR036390">
    <property type="entry name" value="WH_DNA-bd_sf"/>
</dbReference>
<proteinExistence type="predicted"/>
<dbReference type="InterPro" id="IPR014036">
    <property type="entry name" value="DeoR-like_C"/>
</dbReference>
<dbReference type="Gene3D" id="3.40.50.1360">
    <property type="match status" value="1"/>
</dbReference>
<gene>
    <name evidence="5" type="ORF">SAMN05421636_107117</name>
</gene>
<dbReference type="Gene3D" id="1.10.10.10">
    <property type="entry name" value="Winged helix-like DNA-binding domain superfamily/Winged helix DNA-binding domain"/>
    <property type="match status" value="1"/>
</dbReference>
<dbReference type="InterPro" id="IPR037171">
    <property type="entry name" value="NagB/RpiA_transferase-like"/>
</dbReference>
<dbReference type="InterPro" id="IPR050313">
    <property type="entry name" value="Carb_Metab_HTH_regulators"/>
</dbReference>
<dbReference type="PANTHER" id="PTHR30363:SF44">
    <property type="entry name" value="AGA OPERON TRANSCRIPTIONAL REPRESSOR-RELATED"/>
    <property type="match status" value="1"/>
</dbReference>
<dbReference type="SMART" id="SM00420">
    <property type="entry name" value="HTH_DEOR"/>
    <property type="match status" value="1"/>
</dbReference>
<dbReference type="GO" id="GO:0003700">
    <property type="term" value="F:DNA-binding transcription factor activity"/>
    <property type="evidence" value="ECO:0007669"/>
    <property type="project" value="InterPro"/>
</dbReference>
<dbReference type="PRINTS" id="PR00037">
    <property type="entry name" value="HTHLACR"/>
</dbReference>
<dbReference type="InterPro" id="IPR001034">
    <property type="entry name" value="DeoR_HTH"/>
</dbReference>
<keyword evidence="3" id="KW-0804">Transcription</keyword>
<keyword evidence="2" id="KW-0238">DNA-binding</keyword>
<keyword evidence="1" id="KW-0805">Transcription regulation</keyword>
<dbReference type="Pfam" id="PF08220">
    <property type="entry name" value="HTH_DeoR"/>
    <property type="match status" value="1"/>
</dbReference>
<evidence type="ECO:0000313" key="6">
    <source>
        <dbReference type="Proteomes" id="UP000199109"/>
    </source>
</evidence>
<dbReference type="GO" id="GO:0003677">
    <property type="term" value="F:DNA binding"/>
    <property type="evidence" value="ECO:0007669"/>
    <property type="project" value="UniProtKB-KW"/>
</dbReference>
<keyword evidence="6" id="KW-1185">Reference proteome</keyword>
<dbReference type="OrthoDB" id="9798651at2"/>
<dbReference type="Pfam" id="PF00455">
    <property type="entry name" value="DeoRC"/>
    <property type="match status" value="1"/>
</dbReference>
<evidence type="ECO:0000256" key="2">
    <source>
        <dbReference type="ARBA" id="ARBA00023125"/>
    </source>
</evidence>
<evidence type="ECO:0000256" key="3">
    <source>
        <dbReference type="ARBA" id="ARBA00023163"/>
    </source>
</evidence>
<organism evidence="5 6">
    <name type="scientific">Pricia antarctica</name>
    <dbReference type="NCBI Taxonomy" id="641691"/>
    <lineage>
        <taxon>Bacteria</taxon>
        <taxon>Pseudomonadati</taxon>
        <taxon>Bacteroidota</taxon>
        <taxon>Flavobacteriia</taxon>
        <taxon>Flavobacteriales</taxon>
        <taxon>Flavobacteriaceae</taxon>
        <taxon>Pricia</taxon>
    </lineage>
</organism>
<evidence type="ECO:0000259" key="4">
    <source>
        <dbReference type="PROSITE" id="PS51000"/>
    </source>
</evidence>
<reference evidence="5 6" key="1">
    <citation type="submission" date="2016-10" db="EMBL/GenBank/DDBJ databases">
        <authorList>
            <person name="de Groot N.N."/>
        </authorList>
    </citation>
    <scope>NUCLEOTIDE SEQUENCE [LARGE SCALE GENOMIC DNA]</scope>
    <source>
        <strain evidence="5 6">DSM 23421</strain>
    </source>
</reference>
<dbReference type="RefSeq" id="WP_091870275.1">
    <property type="nucleotide sequence ID" value="NZ_FNAO01000007.1"/>
</dbReference>